<reference evidence="1" key="1">
    <citation type="journal article" date="2021" name="Microb. Physiol.">
        <title>Proteogenomic Insights into the Physiology of Marine, Sulfate-Reducing, Filamentous Desulfonema limicola and Desulfonema magnum.</title>
        <authorList>
            <person name="Schnaars V."/>
            <person name="Wohlbrand L."/>
            <person name="Scheve S."/>
            <person name="Hinrichs C."/>
            <person name="Reinhardt R."/>
            <person name="Rabus R."/>
        </authorList>
    </citation>
    <scope>NUCLEOTIDE SEQUENCE</scope>
    <source>
        <strain evidence="1">4be13</strain>
    </source>
</reference>
<accession>A0A975GRT6</accession>
<dbReference type="Proteomes" id="UP000663722">
    <property type="component" value="Chromosome"/>
</dbReference>
<dbReference type="EMBL" id="CP061800">
    <property type="protein sequence ID" value="QTA91364.1"/>
    <property type="molecule type" value="Genomic_DNA"/>
</dbReference>
<gene>
    <name evidence="1" type="ORF">dnm_074290</name>
</gene>
<proteinExistence type="predicted"/>
<evidence type="ECO:0000313" key="2">
    <source>
        <dbReference type="Proteomes" id="UP000663722"/>
    </source>
</evidence>
<keyword evidence="2" id="KW-1185">Reference proteome</keyword>
<protein>
    <submittedName>
        <fullName evidence="1">Uncharacterized protein</fullName>
    </submittedName>
</protein>
<organism evidence="1 2">
    <name type="scientific">Desulfonema magnum</name>
    <dbReference type="NCBI Taxonomy" id="45655"/>
    <lineage>
        <taxon>Bacteria</taxon>
        <taxon>Pseudomonadati</taxon>
        <taxon>Thermodesulfobacteriota</taxon>
        <taxon>Desulfobacteria</taxon>
        <taxon>Desulfobacterales</taxon>
        <taxon>Desulfococcaceae</taxon>
        <taxon>Desulfonema</taxon>
    </lineage>
</organism>
<name>A0A975GRT6_9BACT</name>
<dbReference type="AlphaFoldDB" id="A0A975GRT6"/>
<sequence>MAFNKFKSYVSIDVGAGHAGYSLIPRSPRRKKPGFFPVRPVCLFGLAEELL</sequence>
<dbReference type="KEGG" id="dmm:dnm_074290"/>
<evidence type="ECO:0000313" key="1">
    <source>
        <dbReference type="EMBL" id="QTA91364.1"/>
    </source>
</evidence>